<dbReference type="HOGENOM" id="CLU_2298635_0_0_1"/>
<dbReference type="EMBL" id="AMQN01028891">
    <property type="status" value="NOT_ANNOTATED_CDS"/>
    <property type="molecule type" value="Genomic_DNA"/>
</dbReference>
<evidence type="ECO:0000313" key="4">
    <source>
        <dbReference type="EMBL" id="ELU12228.1"/>
    </source>
</evidence>
<reference evidence="4 6" key="2">
    <citation type="journal article" date="2013" name="Nature">
        <title>Insights into bilaterian evolution from three spiralian genomes.</title>
        <authorList>
            <person name="Simakov O."/>
            <person name="Marletaz F."/>
            <person name="Cho S.J."/>
            <person name="Edsinger-Gonzales E."/>
            <person name="Havlak P."/>
            <person name="Hellsten U."/>
            <person name="Kuo D.H."/>
            <person name="Larsson T."/>
            <person name="Lv J."/>
            <person name="Arendt D."/>
            <person name="Savage R."/>
            <person name="Osoegawa K."/>
            <person name="de Jong P."/>
            <person name="Grimwood J."/>
            <person name="Chapman J.A."/>
            <person name="Shapiro H."/>
            <person name="Aerts A."/>
            <person name="Otillar R.P."/>
            <person name="Terry A.Y."/>
            <person name="Boore J.L."/>
            <person name="Grigoriev I.V."/>
            <person name="Lindberg D.R."/>
            <person name="Seaver E.C."/>
            <person name="Weisblat D.A."/>
            <person name="Putnam N.H."/>
            <person name="Rokhsar D.S."/>
        </authorList>
    </citation>
    <scope>NUCLEOTIDE SEQUENCE</scope>
    <source>
        <strain evidence="4 6">I ESC-2004</strain>
    </source>
</reference>
<dbReference type="Proteomes" id="UP000014760">
    <property type="component" value="Unassembled WGS sequence"/>
</dbReference>
<keyword evidence="6" id="KW-1185">Reference proteome</keyword>
<evidence type="ECO:0000256" key="1">
    <source>
        <dbReference type="ARBA" id="ARBA00022723"/>
    </source>
</evidence>
<evidence type="ECO:0000313" key="6">
    <source>
        <dbReference type="Proteomes" id="UP000014760"/>
    </source>
</evidence>
<dbReference type="EMBL" id="KB296117">
    <property type="protein sequence ID" value="ELU12228.1"/>
    <property type="molecule type" value="Genomic_DNA"/>
</dbReference>
<evidence type="ECO:0008006" key="7">
    <source>
        <dbReference type="Google" id="ProtNLM"/>
    </source>
</evidence>
<accession>R7V074</accession>
<dbReference type="PANTHER" id="PTHR45953:SF1">
    <property type="entry name" value="IDURONATE 2-SULFATASE"/>
    <property type="match status" value="1"/>
</dbReference>
<gene>
    <name evidence="3" type="ORF">CAPTEDRAFT_113586</name>
    <name evidence="4" type="ORF">CAPTEDRAFT_147457</name>
</gene>
<evidence type="ECO:0000313" key="5">
    <source>
        <dbReference type="EnsemblMetazoa" id="CapteP113586"/>
    </source>
</evidence>
<dbReference type="OrthoDB" id="96314at2759"/>
<proteinExistence type="predicted"/>
<evidence type="ECO:0000313" key="3">
    <source>
        <dbReference type="EMBL" id="ELT94968.1"/>
    </source>
</evidence>
<sequence>YVQHAACSPSRISLLTGHRLDTTHVYDLNSYWRKVGGNYTSLPIGMGKILHPGPLASGNDDPISWTDPHGHSEKNEYWTERKHSWYSVSKAEHQAHPLPDD</sequence>
<evidence type="ECO:0000256" key="2">
    <source>
        <dbReference type="ARBA" id="ARBA00022801"/>
    </source>
</evidence>
<dbReference type="EnsemblMetazoa" id="CapteT147457">
    <property type="protein sequence ID" value="CapteP147457"/>
    <property type="gene ID" value="CapteG147457"/>
</dbReference>
<protein>
    <recommendedName>
        <fullName evidence="7">Sulfatase N-terminal domain-containing protein</fullName>
    </recommendedName>
</protein>
<keyword evidence="1" id="KW-0479">Metal-binding</keyword>
<dbReference type="Gene3D" id="3.40.720.10">
    <property type="entry name" value="Alkaline Phosphatase, subunit A"/>
    <property type="match status" value="1"/>
</dbReference>
<dbReference type="GO" id="GO:0046872">
    <property type="term" value="F:metal ion binding"/>
    <property type="evidence" value="ECO:0007669"/>
    <property type="project" value="UniProtKB-KW"/>
</dbReference>
<dbReference type="PANTHER" id="PTHR45953">
    <property type="entry name" value="IDURONATE 2-SULFATASE"/>
    <property type="match status" value="1"/>
</dbReference>
<dbReference type="EMBL" id="KB309261">
    <property type="protein sequence ID" value="ELT94968.1"/>
    <property type="molecule type" value="Genomic_DNA"/>
</dbReference>
<dbReference type="STRING" id="283909.R7V074"/>
<organism evidence="4">
    <name type="scientific">Capitella teleta</name>
    <name type="common">Polychaete worm</name>
    <dbReference type="NCBI Taxonomy" id="283909"/>
    <lineage>
        <taxon>Eukaryota</taxon>
        <taxon>Metazoa</taxon>
        <taxon>Spiralia</taxon>
        <taxon>Lophotrochozoa</taxon>
        <taxon>Annelida</taxon>
        <taxon>Polychaeta</taxon>
        <taxon>Sedentaria</taxon>
        <taxon>Scolecida</taxon>
        <taxon>Capitellidae</taxon>
        <taxon>Capitella</taxon>
    </lineage>
</organism>
<dbReference type="AlphaFoldDB" id="R7V074"/>
<reference evidence="6" key="1">
    <citation type="submission" date="2012-12" db="EMBL/GenBank/DDBJ databases">
        <authorList>
            <person name="Hellsten U."/>
            <person name="Grimwood J."/>
            <person name="Chapman J.A."/>
            <person name="Shapiro H."/>
            <person name="Aerts A."/>
            <person name="Otillar R.P."/>
            <person name="Terry A.Y."/>
            <person name="Boore J.L."/>
            <person name="Simakov O."/>
            <person name="Marletaz F."/>
            <person name="Cho S.-J."/>
            <person name="Edsinger-Gonzales E."/>
            <person name="Havlak P."/>
            <person name="Kuo D.-H."/>
            <person name="Larsson T."/>
            <person name="Lv J."/>
            <person name="Arendt D."/>
            <person name="Savage R."/>
            <person name="Osoegawa K."/>
            <person name="de Jong P."/>
            <person name="Lindberg D.R."/>
            <person name="Seaver E.C."/>
            <person name="Weisblat D.A."/>
            <person name="Putnam N.H."/>
            <person name="Grigoriev I.V."/>
            <person name="Rokhsar D.S."/>
        </authorList>
    </citation>
    <scope>NUCLEOTIDE SEQUENCE</scope>
    <source>
        <strain evidence="6">I ESC-2004</strain>
    </source>
</reference>
<keyword evidence="2" id="KW-0378">Hydrolase</keyword>
<name>R7V074_CAPTE</name>
<feature type="non-terminal residue" evidence="4">
    <location>
        <position position="1"/>
    </location>
</feature>
<dbReference type="GO" id="GO:0004423">
    <property type="term" value="F:iduronate-2-sulfatase activity"/>
    <property type="evidence" value="ECO:0007669"/>
    <property type="project" value="TreeGrafter"/>
</dbReference>
<dbReference type="EnsemblMetazoa" id="CapteT113586">
    <property type="protein sequence ID" value="CapteP113586"/>
    <property type="gene ID" value="CapteG113586"/>
</dbReference>
<dbReference type="EMBL" id="AMQN01040022">
    <property type="status" value="NOT_ANNOTATED_CDS"/>
    <property type="molecule type" value="Genomic_DNA"/>
</dbReference>
<dbReference type="InterPro" id="IPR017850">
    <property type="entry name" value="Alkaline_phosphatase_core_sf"/>
</dbReference>
<dbReference type="SUPFAM" id="SSF53649">
    <property type="entry name" value="Alkaline phosphatase-like"/>
    <property type="match status" value="1"/>
</dbReference>
<reference evidence="5" key="3">
    <citation type="submission" date="2015-06" db="UniProtKB">
        <authorList>
            <consortium name="EnsemblMetazoa"/>
        </authorList>
    </citation>
    <scope>IDENTIFICATION</scope>
</reference>
<dbReference type="GO" id="GO:0005737">
    <property type="term" value="C:cytoplasm"/>
    <property type="evidence" value="ECO:0007669"/>
    <property type="project" value="TreeGrafter"/>
</dbReference>